<name>A0A6A5SBC8_9PLEO</name>
<feature type="compositionally biased region" description="Basic and acidic residues" evidence="7">
    <location>
        <begin position="146"/>
        <end position="166"/>
    </location>
</feature>
<dbReference type="AlphaFoldDB" id="A0A6A5SBC8"/>
<dbReference type="PROSITE" id="PS50039">
    <property type="entry name" value="FORK_HEAD_3"/>
    <property type="match status" value="1"/>
</dbReference>
<organism evidence="9 10">
    <name type="scientific">Clathrospora elynae</name>
    <dbReference type="NCBI Taxonomy" id="706981"/>
    <lineage>
        <taxon>Eukaryota</taxon>
        <taxon>Fungi</taxon>
        <taxon>Dikarya</taxon>
        <taxon>Ascomycota</taxon>
        <taxon>Pezizomycotina</taxon>
        <taxon>Dothideomycetes</taxon>
        <taxon>Pleosporomycetidae</taxon>
        <taxon>Pleosporales</taxon>
        <taxon>Diademaceae</taxon>
        <taxon>Clathrospora</taxon>
    </lineage>
</organism>
<dbReference type="SMART" id="SM00339">
    <property type="entry name" value="FH"/>
    <property type="match status" value="1"/>
</dbReference>
<dbReference type="PROSITE" id="PS00658">
    <property type="entry name" value="FORK_HEAD_2"/>
    <property type="match status" value="1"/>
</dbReference>
<keyword evidence="3 6" id="KW-0238">DNA-binding</keyword>
<dbReference type="InterPro" id="IPR030456">
    <property type="entry name" value="TF_fork_head_CS_2"/>
</dbReference>
<feature type="compositionally biased region" description="Basic residues" evidence="7">
    <location>
        <begin position="257"/>
        <end position="270"/>
    </location>
</feature>
<accession>A0A6A5SBC8</accession>
<feature type="region of interest" description="Disordered" evidence="7">
    <location>
        <begin position="344"/>
        <end position="377"/>
    </location>
</feature>
<feature type="region of interest" description="Disordered" evidence="7">
    <location>
        <begin position="253"/>
        <end position="301"/>
    </location>
</feature>
<protein>
    <recommendedName>
        <fullName evidence="8">Fork-head domain-containing protein</fullName>
    </recommendedName>
</protein>
<comment type="subcellular location">
    <subcellularLocation>
        <location evidence="1 6">Nucleus</location>
    </subcellularLocation>
</comment>
<sequence>MMEWAAPTNFLLNPMDQNGTAYHNPNSFPPSSGDFYHYAQNGLSYNDNYNLPYSTQYPSSSCPRSYNGPDLTGMPIMGMTESYPPTAYHIEPPKHHDAMDLSDHEINGQLMQLSNDCEHNQYGSHIKTEDHSGYQSPYSDLTRASTPHDDPSRHPHDSGSGEGGAIDKEQPYAQLIYQALLHAPNKTMILRDIYDWFKNHTDKASASETKGWQNSIRHNLSMNGAFEKVDQPCEESRKGFMWRLTEEAIREGVKSTTRYRSKQPNKRGHRTQQPQPQRQASGAKGGQAARRSARMKRSGRIHGAYRNDAYISRSVPAAFDPSYHGPPDSSLRYPPSPYYGSEVDFHYSSPSSNHNKHRNSDNDFGSPSLANSNSPLDLFPPPPRSAYTHSPMMGGAGLPITGNAYVLDHSPTESLFTNSPSPSADEPRTPASQGGWLDEGGVGATCVFDEQLAYREYAG</sequence>
<evidence type="ECO:0000256" key="1">
    <source>
        <dbReference type="ARBA" id="ARBA00004123"/>
    </source>
</evidence>
<dbReference type="GO" id="GO:0000981">
    <property type="term" value="F:DNA-binding transcription factor activity, RNA polymerase II-specific"/>
    <property type="evidence" value="ECO:0007669"/>
    <property type="project" value="TreeGrafter"/>
</dbReference>
<evidence type="ECO:0000256" key="5">
    <source>
        <dbReference type="ARBA" id="ARBA00023242"/>
    </source>
</evidence>
<dbReference type="Pfam" id="PF00250">
    <property type="entry name" value="Forkhead"/>
    <property type="match status" value="1"/>
</dbReference>
<keyword evidence="4" id="KW-0804">Transcription</keyword>
<keyword evidence="10" id="KW-1185">Reference proteome</keyword>
<feature type="DNA-binding region" description="Fork-head" evidence="6">
    <location>
        <begin position="167"/>
        <end position="263"/>
    </location>
</feature>
<keyword evidence="5 6" id="KW-0539">Nucleus</keyword>
<dbReference type="Proteomes" id="UP000800038">
    <property type="component" value="Unassembled WGS sequence"/>
</dbReference>
<evidence type="ECO:0000256" key="3">
    <source>
        <dbReference type="ARBA" id="ARBA00023125"/>
    </source>
</evidence>
<proteinExistence type="predicted"/>
<feature type="compositionally biased region" description="Basic residues" evidence="7">
    <location>
        <begin position="291"/>
        <end position="300"/>
    </location>
</feature>
<feature type="region of interest" description="Disordered" evidence="7">
    <location>
        <begin position="413"/>
        <end position="440"/>
    </location>
</feature>
<feature type="compositionally biased region" description="Polar residues" evidence="7">
    <location>
        <begin position="413"/>
        <end position="422"/>
    </location>
</feature>
<dbReference type="PANTHER" id="PTHR45881:SF5">
    <property type="entry name" value="FORK-HEAD DOMAIN-CONTAINING PROTEIN"/>
    <property type="match status" value="1"/>
</dbReference>
<reference evidence="9" key="1">
    <citation type="journal article" date="2020" name="Stud. Mycol.">
        <title>101 Dothideomycetes genomes: a test case for predicting lifestyles and emergence of pathogens.</title>
        <authorList>
            <person name="Haridas S."/>
            <person name="Albert R."/>
            <person name="Binder M."/>
            <person name="Bloem J."/>
            <person name="Labutti K."/>
            <person name="Salamov A."/>
            <person name="Andreopoulos B."/>
            <person name="Baker S."/>
            <person name="Barry K."/>
            <person name="Bills G."/>
            <person name="Bluhm B."/>
            <person name="Cannon C."/>
            <person name="Castanera R."/>
            <person name="Culley D."/>
            <person name="Daum C."/>
            <person name="Ezra D."/>
            <person name="Gonzalez J."/>
            <person name="Henrissat B."/>
            <person name="Kuo A."/>
            <person name="Liang C."/>
            <person name="Lipzen A."/>
            <person name="Lutzoni F."/>
            <person name="Magnuson J."/>
            <person name="Mondo S."/>
            <person name="Nolan M."/>
            <person name="Ohm R."/>
            <person name="Pangilinan J."/>
            <person name="Park H.-J."/>
            <person name="Ramirez L."/>
            <person name="Alfaro M."/>
            <person name="Sun H."/>
            <person name="Tritt A."/>
            <person name="Yoshinaga Y."/>
            <person name="Zwiers L.-H."/>
            <person name="Turgeon B."/>
            <person name="Goodwin S."/>
            <person name="Spatafora J."/>
            <person name="Crous P."/>
            <person name="Grigoriev I."/>
        </authorList>
    </citation>
    <scope>NUCLEOTIDE SEQUENCE</scope>
    <source>
        <strain evidence="9">CBS 161.51</strain>
    </source>
</reference>
<feature type="compositionally biased region" description="Polar residues" evidence="7">
    <location>
        <begin position="271"/>
        <end position="280"/>
    </location>
</feature>
<feature type="domain" description="Fork-head" evidence="8">
    <location>
        <begin position="167"/>
        <end position="263"/>
    </location>
</feature>
<dbReference type="OrthoDB" id="5954824at2759"/>
<evidence type="ECO:0000313" key="10">
    <source>
        <dbReference type="Proteomes" id="UP000800038"/>
    </source>
</evidence>
<dbReference type="GO" id="GO:0005634">
    <property type="term" value="C:nucleus"/>
    <property type="evidence" value="ECO:0007669"/>
    <property type="project" value="UniProtKB-SubCell"/>
</dbReference>
<evidence type="ECO:0000256" key="4">
    <source>
        <dbReference type="ARBA" id="ARBA00023163"/>
    </source>
</evidence>
<gene>
    <name evidence="9" type="ORF">EJ02DRAFT_447808</name>
</gene>
<keyword evidence="2" id="KW-0805">Transcription regulation</keyword>
<dbReference type="InterPro" id="IPR036388">
    <property type="entry name" value="WH-like_DNA-bd_sf"/>
</dbReference>
<dbReference type="PANTHER" id="PTHR45881">
    <property type="entry name" value="CHECKPOINT SUPPRESSOR 1-LIKE, ISOFORM A-RELATED"/>
    <property type="match status" value="1"/>
</dbReference>
<dbReference type="SUPFAM" id="SSF46785">
    <property type="entry name" value="Winged helix' DNA-binding domain"/>
    <property type="match status" value="1"/>
</dbReference>
<feature type="region of interest" description="Disordered" evidence="7">
    <location>
        <begin position="122"/>
        <end position="166"/>
    </location>
</feature>
<evidence type="ECO:0000256" key="2">
    <source>
        <dbReference type="ARBA" id="ARBA00023015"/>
    </source>
</evidence>
<dbReference type="InterPro" id="IPR001766">
    <property type="entry name" value="Fork_head_dom"/>
</dbReference>
<evidence type="ECO:0000259" key="8">
    <source>
        <dbReference type="PROSITE" id="PS50039"/>
    </source>
</evidence>
<dbReference type="EMBL" id="ML976166">
    <property type="protein sequence ID" value="KAF1936844.1"/>
    <property type="molecule type" value="Genomic_DNA"/>
</dbReference>
<evidence type="ECO:0000256" key="6">
    <source>
        <dbReference type="PROSITE-ProRule" id="PRU00089"/>
    </source>
</evidence>
<feature type="compositionally biased region" description="Polar residues" evidence="7">
    <location>
        <begin position="362"/>
        <end position="375"/>
    </location>
</feature>
<evidence type="ECO:0000256" key="7">
    <source>
        <dbReference type="SAM" id="MobiDB-lite"/>
    </source>
</evidence>
<evidence type="ECO:0000313" key="9">
    <source>
        <dbReference type="EMBL" id="KAF1936844.1"/>
    </source>
</evidence>
<dbReference type="InterPro" id="IPR036390">
    <property type="entry name" value="WH_DNA-bd_sf"/>
</dbReference>
<dbReference type="Gene3D" id="1.10.10.10">
    <property type="entry name" value="Winged helix-like DNA-binding domain superfamily/Winged helix DNA-binding domain"/>
    <property type="match status" value="1"/>
</dbReference>
<dbReference type="GO" id="GO:0000978">
    <property type="term" value="F:RNA polymerase II cis-regulatory region sequence-specific DNA binding"/>
    <property type="evidence" value="ECO:0007669"/>
    <property type="project" value="TreeGrafter"/>
</dbReference>
<feature type="compositionally biased region" description="Polar residues" evidence="7">
    <location>
        <begin position="133"/>
        <end position="145"/>
    </location>
</feature>